<dbReference type="RefSeq" id="WP_378178338.1">
    <property type="nucleotide sequence ID" value="NZ_JBHTCR010000004.1"/>
</dbReference>
<organism evidence="3 4">
    <name type="scientific">Chryseobacterium zhengzhouense</name>
    <dbReference type="NCBI Taxonomy" id="1636086"/>
    <lineage>
        <taxon>Bacteria</taxon>
        <taxon>Pseudomonadati</taxon>
        <taxon>Bacteroidota</taxon>
        <taxon>Flavobacteriia</taxon>
        <taxon>Flavobacteriales</taxon>
        <taxon>Weeksellaceae</taxon>
        <taxon>Chryseobacterium group</taxon>
        <taxon>Chryseobacterium</taxon>
    </lineage>
</organism>
<keyword evidence="2" id="KW-1133">Transmembrane helix</keyword>
<keyword evidence="4" id="KW-1185">Reference proteome</keyword>
<dbReference type="Proteomes" id="UP001596550">
    <property type="component" value="Unassembled WGS sequence"/>
</dbReference>
<accession>A0ABW2LXA9</accession>
<evidence type="ECO:0000313" key="3">
    <source>
        <dbReference type="EMBL" id="MFC7347221.1"/>
    </source>
</evidence>
<evidence type="ECO:0000313" key="4">
    <source>
        <dbReference type="Proteomes" id="UP001596550"/>
    </source>
</evidence>
<feature type="coiled-coil region" evidence="1">
    <location>
        <begin position="217"/>
        <end position="298"/>
    </location>
</feature>
<feature type="transmembrane region" description="Helical" evidence="2">
    <location>
        <begin position="374"/>
        <end position="394"/>
    </location>
</feature>
<dbReference type="PROSITE" id="PS51257">
    <property type="entry name" value="PROKAR_LIPOPROTEIN"/>
    <property type="match status" value="1"/>
</dbReference>
<evidence type="ECO:0008006" key="5">
    <source>
        <dbReference type="Google" id="ProtNLM"/>
    </source>
</evidence>
<name>A0ABW2LXA9_9FLAO</name>
<dbReference type="EMBL" id="JBHTCR010000004">
    <property type="protein sequence ID" value="MFC7347221.1"/>
    <property type="molecule type" value="Genomic_DNA"/>
</dbReference>
<evidence type="ECO:0000256" key="1">
    <source>
        <dbReference type="SAM" id="Coils"/>
    </source>
</evidence>
<keyword evidence="2" id="KW-0472">Membrane</keyword>
<sequence length="516" mass="59539">MKNINVFGYATFGTPNGFTQSCIYGNKSLEKILKKFDLKSDAIQLLSPNDRIYSIRKESAQNNILLSYSVYTFAKEKNSNRSGTFIGTSLVFTNEILPENLILSSLHEIHINLKNNNVSGDGFVLNINHSKDFNLQDIFSKDFEKLEYQTHKIDFLDWDNSGYSLVIKTDKLDTNSIQDLFRKSLSILPKYDTVYFIDSKEIAEFVSQKRLFRLIDKNGLDREIEKLQEERVQKVENAILYLKNKRLKHEENGRKELENFKKKIEHNEQKHSANSKIIEESDRNLKALNNLYQAFLRKSDELISKLSSEKGLNDINYSYSQLEKDFLNEKSKLDFISDVSSFSTTRTVSSMPLSRLIPEEDDEPEKSKPDVFKIISAVLNVLLIGGAIVFYTMFYGKPSEPAIPNTTESQENTVIESITSDSASGKLNPTPNAVAENQENIAEMLNRFDRTSTIHYVTDIIFEKNKSIKDVYQFQKNDYKKLLFEKNPEAFRVDNTDTVLIRKDLLQNIPSYRQQQ</sequence>
<keyword evidence="2" id="KW-0812">Transmembrane</keyword>
<reference evidence="4" key="1">
    <citation type="journal article" date="2019" name="Int. J. Syst. Evol. Microbiol.">
        <title>The Global Catalogue of Microorganisms (GCM) 10K type strain sequencing project: providing services to taxonomists for standard genome sequencing and annotation.</title>
        <authorList>
            <consortium name="The Broad Institute Genomics Platform"/>
            <consortium name="The Broad Institute Genome Sequencing Center for Infectious Disease"/>
            <person name="Wu L."/>
            <person name="Ma J."/>
        </authorList>
    </citation>
    <scope>NUCLEOTIDE SEQUENCE [LARGE SCALE GENOMIC DNA]</scope>
    <source>
        <strain evidence="4">CCUG 54781</strain>
    </source>
</reference>
<gene>
    <name evidence="3" type="ORF">ACFQO9_10875</name>
</gene>
<protein>
    <recommendedName>
        <fullName evidence="5">LysM domain-containing protein</fullName>
    </recommendedName>
</protein>
<evidence type="ECO:0000256" key="2">
    <source>
        <dbReference type="SAM" id="Phobius"/>
    </source>
</evidence>
<proteinExistence type="predicted"/>
<comment type="caution">
    <text evidence="3">The sequence shown here is derived from an EMBL/GenBank/DDBJ whole genome shotgun (WGS) entry which is preliminary data.</text>
</comment>
<keyword evidence="1" id="KW-0175">Coiled coil</keyword>